<dbReference type="PIRSF" id="PIRSF036492">
    <property type="entry name" value="ALDH"/>
    <property type="match status" value="1"/>
</dbReference>
<evidence type="ECO:0000256" key="3">
    <source>
        <dbReference type="ARBA" id="ARBA00023027"/>
    </source>
</evidence>
<gene>
    <name evidence="10" type="ORF">CDV52_16195</name>
    <name evidence="9" type="ORF">CDV53_15305</name>
</gene>
<evidence type="ECO:0000313" key="11">
    <source>
        <dbReference type="Proteomes" id="UP000196640"/>
    </source>
</evidence>
<dbReference type="Pfam" id="PF00171">
    <property type="entry name" value="Aldedh"/>
    <property type="match status" value="1"/>
</dbReference>
<comment type="similarity">
    <text evidence="1 4 7">Belongs to the aldehyde dehydrogenase family.</text>
</comment>
<dbReference type="InterPro" id="IPR012394">
    <property type="entry name" value="Aldehyde_DH_NAD(P)"/>
</dbReference>
<dbReference type="PROSITE" id="PS00687">
    <property type="entry name" value="ALDEHYDE_DEHYDR_GLU"/>
    <property type="match status" value="1"/>
</dbReference>
<dbReference type="InterPro" id="IPR016160">
    <property type="entry name" value="Ald_DH_CS_CYS"/>
</dbReference>
<evidence type="ECO:0000256" key="5">
    <source>
        <dbReference type="PIRSR" id="PIRSR036492-1"/>
    </source>
</evidence>
<dbReference type="Proteomes" id="UP000214673">
    <property type="component" value="Unassembled WGS sequence"/>
</dbReference>
<dbReference type="GO" id="GO:0004029">
    <property type="term" value="F:aldehyde dehydrogenase (NAD+) activity"/>
    <property type="evidence" value="ECO:0007669"/>
    <property type="project" value="TreeGrafter"/>
</dbReference>
<dbReference type="STRING" id="366616.CG51_18045"/>
<dbReference type="InterPro" id="IPR029510">
    <property type="entry name" value="Ald_DH_CS_GLU"/>
</dbReference>
<dbReference type="InterPro" id="IPR016163">
    <property type="entry name" value="Ald_DH_C"/>
</dbReference>
<dbReference type="OrthoDB" id="9812625at2"/>
<dbReference type="Gene3D" id="3.40.309.10">
    <property type="entry name" value="Aldehyde Dehydrogenase, Chain A, domain 2"/>
    <property type="match status" value="1"/>
</dbReference>
<dbReference type="GO" id="GO:0006081">
    <property type="term" value="P:aldehyde metabolic process"/>
    <property type="evidence" value="ECO:0007669"/>
    <property type="project" value="InterPro"/>
</dbReference>
<dbReference type="SUPFAM" id="SSF53720">
    <property type="entry name" value="ALDH-like"/>
    <property type="match status" value="1"/>
</dbReference>
<evidence type="ECO:0000256" key="1">
    <source>
        <dbReference type="ARBA" id="ARBA00009986"/>
    </source>
</evidence>
<keyword evidence="3" id="KW-0520">NAD</keyword>
<evidence type="ECO:0000256" key="2">
    <source>
        <dbReference type="ARBA" id="ARBA00023002"/>
    </source>
</evidence>
<dbReference type="AlphaFoldDB" id="A0A225D466"/>
<dbReference type="Gene3D" id="3.40.605.10">
    <property type="entry name" value="Aldehyde Dehydrogenase, Chain A, domain 1"/>
    <property type="match status" value="1"/>
</dbReference>
<feature type="active site" evidence="5 6">
    <location>
        <position position="213"/>
    </location>
</feature>
<dbReference type="PANTHER" id="PTHR43570:SF20">
    <property type="entry name" value="ALDEHYDE DEHYDROGENASE ALDX-RELATED"/>
    <property type="match status" value="1"/>
</dbReference>
<evidence type="ECO:0000256" key="7">
    <source>
        <dbReference type="RuleBase" id="RU003345"/>
    </source>
</evidence>
<keyword evidence="12" id="KW-1185">Reference proteome</keyword>
<dbReference type="InterPro" id="IPR015590">
    <property type="entry name" value="Aldehyde_DH_dom"/>
</dbReference>
<reference evidence="11 12" key="1">
    <citation type="submission" date="2016-11" db="EMBL/GenBank/DDBJ databases">
        <title>Comparison of Traditional DNA-DNA Hybridization with In Silico Genomic Analysis.</title>
        <authorList>
            <person name="Nicholson A.C."/>
            <person name="Sammons S."/>
            <person name="Humrighouse B.W."/>
            <person name="Graziano J."/>
            <person name="Lasker B."/>
            <person name="Whitney A.M."/>
            <person name="Mcquiston J.R."/>
        </authorList>
    </citation>
    <scope>NUCLEOTIDE SEQUENCE [LARGE SCALE GENOMIC DNA]</scope>
    <source>
        <strain evidence="9 12">H1892</strain>
        <strain evidence="10 11">H2381</strain>
    </source>
</reference>
<organism evidence="10 11">
    <name type="scientific">Haematobacter missouriensis</name>
    <dbReference type="NCBI Taxonomy" id="366616"/>
    <lineage>
        <taxon>Bacteria</taxon>
        <taxon>Pseudomonadati</taxon>
        <taxon>Pseudomonadota</taxon>
        <taxon>Alphaproteobacteria</taxon>
        <taxon>Rhodobacterales</taxon>
        <taxon>Paracoccaceae</taxon>
        <taxon>Haematobacter</taxon>
    </lineage>
</organism>
<dbReference type="InterPro" id="IPR016161">
    <property type="entry name" value="Ald_DH/histidinol_DH"/>
</dbReference>
<protein>
    <recommendedName>
        <fullName evidence="4">Aldehyde dehydrogenase</fullName>
    </recommendedName>
</protein>
<feature type="domain" description="Aldehyde dehydrogenase" evidence="8">
    <location>
        <begin position="21"/>
        <end position="437"/>
    </location>
</feature>
<evidence type="ECO:0000313" key="12">
    <source>
        <dbReference type="Proteomes" id="UP000214673"/>
    </source>
</evidence>
<evidence type="ECO:0000256" key="4">
    <source>
        <dbReference type="PIRNR" id="PIRNR036492"/>
    </source>
</evidence>
<dbReference type="GO" id="GO:0005737">
    <property type="term" value="C:cytoplasm"/>
    <property type="evidence" value="ECO:0007669"/>
    <property type="project" value="TreeGrafter"/>
</dbReference>
<dbReference type="InterPro" id="IPR016162">
    <property type="entry name" value="Ald_DH_N"/>
</dbReference>
<keyword evidence="2 4" id="KW-0560">Oxidoreductase</keyword>
<dbReference type="PROSITE" id="PS00070">
    <property type="entry name" value="ALDEHYDE_DEHYDR_CYS"/>
    <property type="match status" value="1"/>
</dbReference>
<dbReference type="EMBL" id="NIPV01000090">
    <property type="protein sequence ID" value="OWJ73594.1"/>
    <property type="molecule type" value="Genomic_DNA"/>
</dbReference>
<dbReference type="EMBL" id="NIPX01000031">
    <property type="protein sequence ID" value="OWJ82002.1"/>
    <property type="molecule type" value="Genomic_DNA"/>
</dbReference>
<evidence type="ECO:0000259" key="8">
    <source>
        <dbReference type="Pfam" id="PF00171"/>
    </source>
</evidence>
<comment type="caution">
    <text evidence="10">The sequence shown here is derived from an EMBL/GenBank/DDBJ whole genome shotgun (WGS) entry which is preliminary data.</text>
</comment>
<evidence type="ECO:0000313" key="9">
    <source>
        <dbReference type="EMBL" id="OWJ73594.1"/>
    </source>
</evidence>
<dbReference type="PANTHER" id="PTHR43570">
    <property type="entry name" value="ALDEHYDE DEHYDROGENASE"/>
    <property type="match status" value="1"/>
</dbReference>
<proteinExistence type="inferred from homology"/>
<dbReference type="Proteomes" id="UP000196640">
    <property type="component" value="Unassembled WGS sequence"/>
</dbReference>
<evidence type="ECO:0000313" key="10">
    <source>
        <dbReference type="EMBL" id="OWJ82002.1"/>
    </source>
</evidence>
<accession>A0A225D466</accession>
<name>A0A225D466_9RHOB</name>
<evidence type="ECO:0000256" key="6">
    <source>
        <dbReference type="PROSITE-ProRule" id="PRU10007"/>
    </source>
</evidence>
<sequence length="468" mass="51264">MPDVEMTAVLERQRRAILTAGTPDLAQRRARLAGLRAALLARRGDLARAISADFSHRSPHETDLLEIVVTVQAIGYLQKHMRRLMRPQRRHVTLTYRSGRAWVEYQPKGVIGIMAPWNYPVALTLIPLATALAAGNRAMLKPSELTPRTSALLRDMLTDAFPEDEVAVILGGPEVGAAFSRLPLDHLLFTGSTSVGRKVMQAASENLVPLTLELGGKSPAIIARGQVNRRSMDGLTFGKLSNGGQTCVAPDYVLVHRDDFNAFRTRYEETVRRFYPAGPTSPDYTAIINDRHVARLNGLLDDARQKGAEVILVGHRPDSAANRPRTIAPTLVLNAGDDCAVMQDEIFGPILPVRTYETIDEAVSFVNARPRPLALYYFGERDAECEKLLAQTTSGNVCINGTMMHVAQDDLPFGGIGPSGMGAYHGPEGFRAMSHAKGIYAQGRWNPARLLHAPFGRLAKLAARLNLR</sequence>
<feature type="active site" evidence="5">
    <location>
        <position position="247"/>
    </location>
</feature>
<dbReference type="CDD" id="cd07133">
    <property type="entry name" value="ALDH_CALDH_CalB"/>
    <property type="match status" value="1"/>
</dbReference>